<gene>
    <name evidence="1" type="ORF">P43SY_005620</name>
</gene>
<sequence length="153" mass="17988">MTTLNVRELLELERNLYQESIDRNGRQHDALLNGTLEDYVLKCLPFEQDRERELEAASVHLQLNKRNAADLLDVEIKQADDMYKIGEKDKFRVADHVILWSSISEEEFYGQVDRISPDSVELLLLCGSRIVVRLEMLRKRHRRKHTLGPLQKF</sequence>
<organism evidence="1 2">
    <name type="scientific">Pythium insidiosum</name>
    <name type="common">Pythiosis disease agent</name>
    <dbReference type="NCBI Taxonomy" id="114742"/>
    <lineage>
        <taxon>Eukaryota</taxon>
        <taxon>Sar</taxon>
        <taxon>Stramenopiles</taxon>
        <taxon>Oomycota</taxon>
        <taxon>Peronosporomycetes</taxon>
        <taxon>Pythiales</taxon>
        <taxon>Pythiaceae</taxon>
        <taxon>Pythium</taxon>
    </lineage>
</organism>
<evidence type="ECO:0000313" key="1">
    <source>
        <dbReference type="EMBL" id="KAJ0393033.1"/>
    </source>
</evidence>
<accession>A0AAD5LBR9</accession>
<protein>
    <submittedName>
        <fullName evidence="1">Uncharacterized protein</fullName>
    </submittedName>
</protein>
<reference evidence="1" key="1">
    <citation type="submission" date="2021-12" db="EMBL/GenBank/DDBJ databases">
        <title>Prjna785345.</title>
        <authorList>
            <person name="Rujirawat T."/>
            <person name="Krajaejun T."/>
        </authorList>
    </citation>
    <scope>NUCLEOTIDE SEQUENCE</scope>
    <source>
        <strain evidence="1">Pi057C3</strain>
    </source>
</reference>
<evidence type="ECO:0000313" key="2">
    <source>
        <dbReference type="Proteomes" id="UP001209570"/>
    </source>
</evidence>
<keyword evidence="2" id="KW-1185">Reference proteome</keyword>
<dbReference type="AlphaFoldDB" id="A0AAD5LBR9"/>
<proteinExistence type="predicted"/>
<dbReference type="EMBL" id="JAKCXM010000540">
    <property type="protein sequence ID" value="KAJ0393033.1"/>
    <property type="molecule type" value="Genomic_DNA"/>
</dbReference>
<comment type="caution">
    <text evidence="1">The sequence shown here is derived from an EMBL/GenBank/DDBJ whole genome shotgun (WGS) entry which is preliminary data.</text>
</comment>
<dbReference type="Proteomes" id="UP001209570">
    <property type="component" value="Unassembled WGS sequence"/>
</dbReference>
<name>A0AAD5LBR9_PYTIN</name>